<evidence type="ECO:0000256" key="9">
    <source>
        <dbReference type="ARBA" id="ARBA00022909"/>
    </source>
</evidence>
<dbReference type="InterPro" id="IPR035907">
    <property type="entry name" value="Hppk_sf"/>
</dbReference>
<dbReference type="NCBIfam" id="TIGR01498">
    <property type="entry name" value="folK"/>
    <property type="match status" value="1"/>
</dbReference>
<organism evidence="14 15">
    <name type="scientific">Desulfacinum hydrothermale DSM 13146</name>
    <dbReference type="NCBI Taxonomy" id="1121390"/>
    <lineage>
        <taxon>Bacteria</taxon>
        <taxon>Pseudomonadati</taxon>
        <taxon>Thermodesulfobacteriota</taxon>
        <taxon>Syntrophobacteria</taxon>
        <taxon>Syntrophobacterales</taxon>
        <taxon>Syntrophobacteraceae</taxon>
        <taxon>Desulfacinum</taxon>
    </lineage>
</organism>
<dbReference type="AlphaFoldDB" id="A0A1W1X8C8"/>
<dbReference type="CDD" id="cd00483">
    <property type="entry name" value="HPPK"/>
    <property type="match status" value="1"/>
</dbReference>
<keyword evidence="8" id="KW-0067">ATP-binding</keyword>
<proteinExistence type="inferred from homology"/>
<evidence type="ECO:0000256" key="5">
    <source>
        <dbReference type="ARBA" id="ARBA00022679"/>
    </source>
</evidence>
<dbReference type="GO" id="GO:0046656">
    <property type="term" value="P:folic acid biosynthetic process"/>
    <property type="evidence" value="ECO:0007669"/>
    <property type="project" value="UniProtKB-KW"/>
</dbReference>
<gene>
    <name evidence="14" type="ORF">SAMN02746041_00837</name>
</gene>
<evidence type="ECO:0000256" key="10">
    <source>
        <dbReference type="ARBA" id="ARBA00029409"/>
    </source>
</evidence>
<comment type="function">
    <text evidence="10">Catalyzes the transfer of pyrophosphate from adenosine triphosphate (ATP) to 6-hydroxymethyl-7,8-dihydropterin, an enzymatic step in folate biosynthesis pathway.</text>
</comment>
<keyword evidence="6" id="KW-0547">Nucleotide-binding</keyword>
<dbReference type="GO" id="GO:0003848">
    <property type="term" value="F:2-amino-4-hydroxy-6-hydroxymethyldihydropteridine diphosphokinase activity"/>
    <property type="evidence" value="ECO:0007669"/>
    <property type="project" value="UniProtKB-EC"/>
</dbReference>
<evidence type="ECO:0000256" key="3">
    <source>
        <dbReference type="ARBA" id="ARBA00013253"/>
    </source>
</evidence>
<sequence length="167" mass="18957">MDQWQTAHIGFGGNMGNPETTFREALEVLGGTEAIRLMAVSSLYRTRPIGLEDQAWFLNGALACRTRLDPHALLRVLLAIEKRFGRERTVRWGPRTLDLDLLFYGGLILDTAELTVPHPRAHERRFVLEPLQEIAPDLCHPRIGRTVSQLLEEPSVQAQAVERWKPL</sequence>
<evidence type="ECO:0000256" key="11">
    <source>
        <dbReference type="ARBA" id="ARBA00029766"/>
    </source>
</evidence>
<dbReference type="GO" id="GO:0046654">
    <property type="term" value="P:tetrahydrofolate biosynthetic process"/>
    <property type="evidence" value="ECO:0007669"/>
    <property type="project" value="UniProtKB-UniPathway"/>
</dbReference>
<dbReference type="STRING" id="1121390.SAMN02746041_00837"/>
<dbReference type="GO" id="GO:0016301">
    <property type="term" value="F:kinase activity"/>
    <property type="evidence" value="ECO:0007669"/>
    <property type="project" value="UniProtKB-KW"/>
</dbReference>
<evidence type="ECO:0000313" key="14">
    <source>
        <dbReference type="EMBL" id="SMC20186.1"/>
    </source>
</evidence>
<dbReference type="InterPro" id="IPR000550">
    <property type="entry name" value="Hppk"/>
</dbReference>
<evidence type="ECO:0000256" key="12">
    <source>
        <dbReference type="ARBA" id="ARBA00033413"/>
    </source>
</evidence>
<dbReference type="PANTHER" id="PTHR43071">
    <property type="entry name" value="2-AMINO-4-HYDROXY-6-HYDROXYMETHYLDIHYDROPTERIDINE PYROPHOSPHOKINASE"/>
    <property type="match status" value="1"/>
</dbReference>
<evidence type="ECO:0000256" key="6">
    <source>
        <dbReference type="ARBA" id="ARBA00022741"/>
    </source>
</evidence>
<dbReference type="Pfam" id="PF01288">
    <property type="entry name" value="HPPK"/>
    <property type="match status" value="1"/>
</dbReference>
<dbReference type="RefSeq" id="WP_084056584.1">
    <property type="nucleotide sequence ID" value="NZ_FWXF01000003.1"/>
</dbReference>
<dbReference type="Proteomes" id="UP000192783">
    <property type="component" value="Unassembled WGS sequence"/>
</dbReference>
<dbReference type="PANTHER" id="PTHR43071:SF1">
    <property type="entry name" value="2-AMINO-4-HYDROXY-6-HYDROXYMETHYLDIHYDROPTERIDINE PYROPHOSPHOKINASE"/>
    <property type="match status" value="1"/>
</dbReference>
<evidence type="ECO:0000256" key="4">
    <source>
        <dbReference type="ARBA" id="ARBA00016218"/>
    </source>
</evidence>
<dbReference type="OrthoDB" id="9808041at2"/>
<dbReference type="GO" id="GO:0005524">
    <property type="term" value="F:ATP binding"/>
    <property type="evidence" value="ECO:0007669"/>
    <property type="project" value="UniProtKB-KW"/>
</dbReference>
<keyword evidence="9" id="KW-0289">Folate biosynthesis</keyword>
<keyword evidence="15" id="KW-1185">Reference proteome</keyword>
<feature type="domain" description="7,8-dihydro-6-hydroxymethylpterin-pyrophosphokinase" evidence="13">
    <location>
        <begin position="91"/>
        <end position="102"/>
    </location>
</feature>
<evidence type="ECO:0000256" key="1">
    <source>
        <dbReference type="ARBA" id="ARBA00005051"/>
    </source>
</evidence>
<comment type="pathway">
    <text evidence="1">Cofactor biosynthesis; tetrahydrofolate biosynthesis; 2-amino-4-hydroxy-6-hydroxymethyl-7,8-dihydropteridine diphosphate from 7,8-dihydroneopterin triphosphate: step 4/4.</text>
</comment>
<evidence type="ECO:0000256" key="2">
    <source>
        <dbReference type="ARBA" id="ARBA00005810"/>
    </source>
</evidence>
<dbReference type="PROSITE" id="PS00794">
    <property type="entry name" value="HPPK"/>
    <property type="match status" value="1"/>
</dbReference>
<dbReference type="UniPathway" id="UPA00077">
    <property type="reaction ID" value="UER00155"/>
</dbReference>
<evidence type="ECO:0000313" key="15">
    <source>
        <dbReference type="Proteomes" id="UP000192783"/>
    </source>
</evidence>
<dbReference type="SUPFAM" id="SSF55083">
    <property type="entry name" value="6-hydroxymethyl-7,8-dihydropterin pyrophosphokinase, HPPK"/>
    <property type="match status" value="1"/>
</dbReference>
<dbReference type="EMBL" id="FWXF01000003">
    <property type="protein sequence ID" value="SMC20186.1"/>
    <property type="molecule type" value="Genomic_DNA"/>
</dbReference>
<comment type="similarity">
    <text evidence="2">Belongs to the HPPK family.</text>
</comment>
<evidence type="ECO:0000256" key="8">
    <source>
        <dbReference type="ARBA" id="ARBA00022840"/>
    </source>
</evidence>
<keyword evidence="7 14" id="KW-0418">Kinase</keyword>
<name>A0A1W1X8C8_9BACT</name>
<keyword evidence="5" id="KW-0808">Transferase</keyword>
<evidence type="ECO:0000256" key="7">
    <source>
        <dbReference type="ARBA" id="ARBA00022777"/>
    </source>
</evidence>
<protein>
    <recommendedName>
        <fullName evidence="4">2-amino-4-hydroxy-6-hydroxymethyldihydropteridine pyrophosphokinase</fullName>
        <ecNumber evidence="3">2.7.6.3</ecNumber>
    </recommendedName>
    <alternativeName>
        <fullName evidence="11">6-hydroxymethyl-7,8-dihydropterin pyrophosphokinase</fullName>
    </alternativeName>
    <alternativeName>
        <fullName evidence="12">7,8-dihydro-6-hydroxymethylpterin-pyrophosphokinase</fullName>
    </alternativeName>
</protein>
<dbReference type="Gene3D" id="3.30.70.560">
    <property type="entry name" value="7,8-Dihydro-6-hydroxymethylpterin-pyrophosphokinase HPPK"/>
    <property type="match status" value="1"/>
</dbReference>
<reference evidence="14 15" key="1">
    <citation type="submission" date="2017-04" db="EMBL/GenBank/DDBJ databases">
        <authorList>
            <person name="Afonso C.L."/>
            <person name="Miller P.J."/>
            <person name="Scott M.A."/>
            <person name="Spackman E."/>
            <person name="Goraichik I."/>
            <person name="Dimitrov K.M."/>
            <person name="Suarez D.L."/>
            <person name="Swayne D.E."/>
        </authorList>
    </citation>
    <scope>NUCLEOTIDE SEQUENCE [LARGE SCALE GENOMIC DNA]</scope>
    <source>
        <strain evidence="14 15">DSM 13146</strain>
    </source>
</reference>
<dbReference type="EC" id="2.7.6.3" evidence="3"/>
<accession>A0A1W1X8C8</accession>
<evidence type="ECO:0000259" key="13">
    <source>
        <dbReference type="PROSITE" id="PS00794"/>
    </source>
</evidence>